<organism evidence="1">
    <name type="scientific">Spongospora subterranea</name>
    <dbReference type="NCBI Taxonomy" id="70186"/>
    <lineage>
        <taxon>Eukaryota</taxon>
        <taxon>Sar</taxon>
        <taxon>Rhizaria</taxon>
        <taxon>Endomyxa</taxon>
        <taxon>Phytomyxea</taxon>
        <taxon>Plasmodiophorida</taxon>
        <taxon>Plasmodiophoridae</taxon>
        <taxon>Spongospora</taxon>
    </lineage>
</organism>
<sequence>TPFFRNINMQQYLTNFSRKTFIEWQSHQRIIECNSYLYELLIIHKKKKVLRTHPSGHDDPTTSNAAAIATSSMQEERKLKRIRPLLSPSFHIVFCTNLYNPIMLFPSGLYGLRFHFSHRSTPPPMVFILLSVSLHSSTSCRLPTSSSKFFILCISEFVVAPPK</sequence>
<reference evidence="1" key="1">
    <citation type="submission" date="2015-04" db="EMBL/GenBank/DDBJ databases">
        <title>The genome sequence of the plant pathogenic Rhizarian Plasmodiophora brassicae reveals insights in its biotrophic life cycle and the origin of chitin synthesis.</title>
        <authorList>
            <person name="Schwelm A."/>
            <person name="Fogelqvist J."/>
            <person name="Knaust A."/>
            <person name="Julke S."/>
            <person name="Lilja T."/>
            <person name="Dhandapani V."/>
            <person name="Bonilla-Rosso G."/>
            <person name="Karlsson M."/>
            <person name="Shevchenko A."/>
            <person name="Choi S.R."/>
            <person name="Kim H.G."/>
            <person name="Park J.Y."/>
            <person name="Lim Y.P."/>
            <person name="Ludwig-Muller J."/>
            <person name="Dixelius C."/>
        </authorList>
    </citation>
    <scope>NUCLEOTIDE SEQUENCE</scope>
    <source>
        <tissue evidence="1">Potato root galls</tissue>
    </source>
</reference>
<accession>A0A0H5QMY8</accession>
<feature type="non-terminal residue" evidence="1">
    <location>
        <position position="1"/>
    </location>
</feature>
<name>A0A0H5QMY8_9EUKA</name>
<dbReference type="EMBL" id="HACM01002479">
    <property type="protein sequence ID" value="CRZ02921.1"/>
    <property type="molecule type" value="Transcribed_RNA"/>
</dbReference>
<dbReference type="AlphaFoldDB" id="A0A0H5QMY8"/>
<evidence type="ECO:0000313" key="1">
    <source>
        <dbReference type="EMBL" id="CRZ02922.1"/>
    </source>
</evidence>
<dbReference type="EMBL" id="HACM01002480">
    <property type="protein sequence ID" value="CRZ02922.1"/>
    <property type="molecule type" value="Transcribed_RNA"/>
</dbReference>
<protein>
    <submittedName>
        <fullName evidence="1">Uncharacterized protein</fullName>
    </submittedName>
</protein>
<proteinExistence type="predicted"/>